<evidence type="ECO:0000259" key="4">
    <source>
        <dbReference type="Pfam" id="PF01977"/>
    </source>
</evidence>
<evidence type="ECO:0000313" key="8">
    <source>
        <dbReference type="Proteomes" id="UP000612362"/>
    </source>
</evidence>
<dbReference type="PANTHER" id="PTHR30108:SF17">
    <property type="entry name" value="FERULIC ACID DECARBOXYLASE 1"/>
    <property type="match status" value="1"/>
</dbReference>
<keyword evidence="8" id="KW-1185">Reference proteome</keyword>
<dbReference type="GO" id="GO:0006744">
    <property type="term" value="P:ubiquinone biosynthetic process"/>
    <property type="evidence" value="ECO:0007669"/>
    <property type="project" value="TreeGrafter"/>
</dbReference>
<organism evidence="7 8">
    <name type="scientific">Ktedonospora formicarum</name>
    <dbReference type="NCBI Taxonomy" id="2778364"/>
    <lineage>
        <taxon>Bacteria</taxon>
        <taxon>Bacillati</taxon>
        <taxon>Chloroflexota</taxon>
        <taxon>Ktedonobacteria</taxon>
        <taxon>Ktedonobacterales</taxon>
        <taxon>Ktedonobacteraceae</taxon>
        <taxon>Ktedonospora</taxon>
    </lineage>
</organism>
<dbReference type="SUPFAM" id="SSF50475">
    <property type="entry name" value="FMN-binding split barrel"/>
    <property type="match status" value="1"/>
</dbReference>
<protein>
    <recommendedName>
        <fullName evidence="2">Phenolic acid decarboxylase</fullName>
    </recommendedName>
    <alternativeName>
        <fullName evidence="3">Phenolic acid decarboxylase subunit C</fullName>
    </alternativeName>
</protein>
<comment type="similarity">
    <text evidence="1">Belongs to the UbiD family.</text>
</comment>
<dbReference type="Pfam" id="PF20695">
    <property type="entry name" value="UbiD_N"/>
    <property type="match status" value="1"/>
</dbReference>
<dbReference type="NCBIfam" id="NF041204">
    <property type="entry name" value="VdcC"/>
    <property type="match status" value="1"/>
</dbReference>
<feature type="domain" description="3-octaprenyl-4-hydroxybenzoate carboxy-lyase-like Rift-related" evidence="4">
    <location>
        <begin position="108"/>
        <end position="309"/>
    </location>
</feature>
<dbReference type="InterPro" id="IPR048304">
    <property type="entry name" value="UbiD_Rift_dom"/>
</dbReference>
<dbReference type="InterPro" id="IPR002830">
    <property type="entry name" value="UbiD"/>
</dbReference>
<evidence type="ECO:0000256" key="3">
    <source>
        <dbReference type="ARBA" id="ARBA00079372"/>
    </source>
</evidence>
<dbReference type="Proteomes" id="UP000612362">
    <property type="component" value="Unassembled WGS sequence"/>
</dbReference>
<dbReference type="PANTHER" id="PTHR30108">
    <property type="entry name" value="3-OCTAPRENYL-4-HYDROXYBENZOATE CARBOXY-LYASE-RELATED"/>
    <property type="match status" value="1"/>
</dbReference>
<dbReference type="GO" id="GO:0008694">
    <property type="term" value="F:4-hydroxy-3-polyprenylbenzoate decarboxylase activity"/>
    <property type="evidence" value="ECO:0007669"/>
    <property type="project" value="TreeGrafter"/>
</dbReference>
<dbReference type="GO" id="GO:0005829">
    <property type="term" value="C:cytosol"/>
    <property type="evidence" value="ECO:0007669"/>
    <property type="project" value="TreeGrafter"/>
</dbReference>
<dbReference type="NCBIfam" id="TIGR00148">
    <property type="entry name" value="UbiD family decarboxylase"/>
    <property type="match status" value="1"/>
</dbReference>
<gene>
    <name evidence="7" type="primary">bsdC</name>
    <name evidence="7" type="ORF">KSX_91580</name>
</gene>
<comment type="caution">
    <text evidence="7">The sequence shown here is derived from an EMBL/GenBank/DDBJ whole genome shotgun (WGS) entry which is preliminary data.</text>
</comment>
<evidence type="ECO:0000313" key="7">
    <source>
        <dbReference type="EMBL" id="GHO50995.1"/>
    </source>
</evidence>
<evidence type="ECO:0000259" key="6">
    <source>
        <dbReference type="Pfam" id="PF20696"/>
    </source>
</evidence>
<reference evidence="7" key="1">
    <citation type="submission" date="2020-10" db="EMBL/GenBank/DDBJ databases">
        <title>Taxonomic study of unclassified bacteria belonging to the class Ktedonobacteria.</title>
        <authorList>
            <person name="Yabe S."/>
            <person name="Wang C.M."/>
            <person name="Zheng Y."/>
            <person name="Sakai Y."/>
            <person name="Cavaletti L."/>
            <person name="Monciardini P."/>
            <person name="Donadio S."/>
        </authorList>
    </citation>
    <scope>NUCLEOTIDE SEQUENCE</scope>
    <source>
        <strain evidence="7">SOSP1-1</strain>
    </source>
</reference>
<dbReference type="InterPro" id="IPR049381">
    <property type="entry name" value="UbiD-like_C"/>
</dbReference>
<dbReference type="InterPro" id="IPR053417">
    <property type="entry name" value="PAD_UbiD-like"/>
</dbReference>
<evidence type="ECO:0000256" key="1">
    <source>
        <dbReference type="ARBA" id="ARBA00010021"/>
    </source>
</evidence>
<dbReference type="SUPFAM" id="SSF143968">
    <property type="entry name" value="UbiD C-terminal domain-like"/>
    <property type="match status" value="1"/>
</dbReference>
<sequence length="488" mass="54836">MAYKDFRAFLQRLRDEGQLLHIKQQVRLEPDLGSAGRAVTRLGANAPALFFDNIYGYKQGKAIAMNIIGSWANHALMLNMPKHTPIKEQFFEFVRRWEQFPVPVKRMDNAPFYEHEVSKNINLFEMFPFFRLNDYDGGFYIDKACIISKDLDDPDSFGKQNVGIYRAQVKGKNHLGIQPVPMHDIGIHLRKAEERNENLPIALAIGCEPVITTIAGSPLLYDQSEYEMAGAIQGEAYPIVRGKRTGLDLPWGAEIVIEGEVIARKREPEGPFGEFTGSYSGGRNMPIIEVHAVYHRENPILEDLYLGTPWTEIDYMLALNTCVPLYQQLKDAFPEIIAVNAMYTHGLLAIISTRTRYGGFAKAVGLRAMTTPHGLGYCKIVIVVDEDVDPFDLNQVMWALSTRFAPSKDLVLIPNASILPLDPSAEPAGITHKMVLDATIPVDPDIRGEFAQPLTPPAATDQWEKILRDLLQKNTERCNLPHENLPPL</sequence>
<evidence type="ECO:0000259" key="5">
    <source>
        <dbReference type="Pfam" id="PF20695"/>
    </source>
</evidence>
<dbReference type="EMBL" id="BNJF01000010">
    <property type="protein sequence ID" value="GHO50995.1"/>
    <property type="molecule type" value="Genomic_DNA"/>
</dbReference>
<name>A0A8J3MX27_9CHLR</name>
<dbReference type="Pfam" id="PF20696">
    <property type="entry name" value="UbiD_C"/>
    <property type="match status" value="1"/>
</dbReference>
<feature type="domain" description="3-octaprenyl-4-hydroxybenzoate carboxy-lyase-like C-terminal" evidence="6">
    <location>
        <begin position="315"/>
        <end position="438"/>
    </location>
</feature>
<accession>A0A8J3MX27</accession>
<dbReference type="Pfam" id="PF01977">
    <property type="entry name" value="UbiD"/>
    <property type="match status" value="1"/>
</dbReference>
<evidence type="ECO:0000256" key="2">
    <source>
        <dbReference type="ARBA" id="ARBA00072018"/>
    </source>
</evidence>
<dbReference type="InterPro" id="IPR049383">
    <property type="entry name" value="UbiD-like_N"/>
</dbReference>
<dbReference type="RefSeq" id="WP_220199945.1">
    <property type="nucleotide sequence ID" value="NZ_BNJF01000010.1"/>
</dbReference>
<dbReference type="AlphaFoldDB" id="A0A8J3MX27"/>
<feature type="domain" description="3-octaprenyl-4-hydroxybenzoate carboxy-lyase-like N-terminal" evidence="5">
    <location>
        <begin position="10"/>
        <end position="88"/>
    </location>
</feature>
<dbReference type="FunFam" id="3.40.1670.10:FF:000003">
    <property type="entry name" value="Phenolic acid decarboxylase"/>
    <property type="match status" value="1"/>
</dbReference>
<dbReference type="Gene3D" id="3.40.1670.10">
    <property type="entry name" value="UbiD C-terminal domain-like"/>
    <property type="match status" value="1"/>
</dbReference>
<proteinExistence type="inferred from homology"/>